<dbReference type="EMBL" id="JAINZW010000002">
    <property type="protein sequence ID" value="MBZ4039313.1"/>
    <property type="molecule type" value="Genomic_DNA"/>
</dbReference>
<keyword evidence="1" id="KW-1133">Transmembrane helix</keyword>
<organism evidence="2 3">
    <name type="scientific">Novilysobacter selenitireducens</name>
    <dbReference type="NCBI Taxonomy" id="2872639"/>
    <lineage>
        <taxon>Bacteria</taxon>
        <taxon>Pseudomonadati</taxon>
        <taxon>Pseudomonadota</taxon>
        <taxon>Gammaproteobacteria</taxon>
        <taxon>Lysobacterales</taxon>
        <taxon>Lysobacteraceae</taxon>
        <taxon>Novilysobacter</taxon>
    </lineage>
</organism>
<evidence type="ECO:0000313" key="2">
    <source>
        <dbReference type="EMBL" id="MBZ4039313.1"/>
    </source>
</evidence>
<accession>A0ABS7T620</accession>
<dbReference type="Proteomes" id="UP001430954">
    <property type="component" value="Unassembled WGS sequence"/>
</dbReference>
<dbReference type="RefSeq" id="WP_223675692.1">
    <property type="nucleotide sequence ID" value="NZ_JAINZW010000002.1"/>
</dbReference>
<evidence type="ECO:0000313" key="3">
    <source>
        <dbReference type="Proteomes" id="UP001430954"/>
    </source>
</evidence>
<reference evidence="2 3" key="1">
    <citation type="submission" date="2021-09" db="EMBL/GenBank/DDBJ databases">
        <title>Lysobacter sp. 13A isolated from the river sediment.</title>
        <authorList>
            <person name="Liu H."/>
            <person name="Li S."/>
            <person name="Mao S."/>
        </authorList>
    </citation>
    <scope>NUCLEOTIDE SEQUENCE [LARGE SCALE GENOMIC DNA]</scope>
    <source>
        <strain evidence="2 3">13A</strain>
    </source>
</reference>
<evidence type="ECO:0000256" key="1">
    <source>
        <dbReference type="SAM" id="Phobius"/>
    </source>
</evidence>
<sequence length="72" mass="7124">MGSLAESAKSGLSVGSVVLAGFWGLGGLFVAATHLVAADKAGARFLIPVIGAVSVLVGLVFLGYGIYIFLGA</sequence>
<proteinExistence type="predicted"/>
<feature type="transmembrane region" description="Helical" evidence="1">
    <location>
        <begin position="12"/>
        <end position="38"/>
    </location>
</feature>
<keyword evidence="1" id="KW-0812">Transmembrane</keyword>
<keyword evidence="1" id="KW-0472">Membrane</keyword>
<feature type="transmembrane region" description="Helical" evidence="1">
    <location>
        <begin position="45"/>
        <end position="70"/>
    </location>
</feature>
<protein>
    <submittedName>
        <fullName evidence="2">Uncharacterized protein</fullName>
    </submittedName>
</protein>
<gene>
    <name evidence="2" type="ORF">K6753_07180</name>
</gene>
<keyword evidence="3" id="KW-1185">Reference proteome</keyword>
<name>A0ABS7T620_9GAMM</name>
<comment type="caution">
    <text evidence="2">The sequence shown here is derived from an EMBL/GenBank/DDBJ whole genome shotgun (WGS) entry which is preliminary data.</text>
</comment>